<accession>A0A813J072</accession>
<name>A0A813J072_POLGL</name>
<sequence>DVSACRHLQIHKYGSFDLQRPCPLGLPHMPRQFMIHYLRYAFFAAVTCWGNLTWLCPAGQFLPSPAAAILAPEFFTVRHRTSEGKVMANSEITPAACRLPILLGRTRLPSSSTADESPESCRSRMTMSVSSGVGSQDGFPALLGSSGPHCADFEVQIGKSPAHAALEAFRGRQQRIAQRSAPFRI</sequence>
<evidence type="ECO:0000313" key="2">
    <source>
        <dbReference type="EMBL" id="CAE8668063.1"/>
    </source>
</evidence>
<reference evidence="2" key="1">
    <citation type="submission" date="2021-02" db="EMBL/GenBank/DDBJ databases">
        <authorList>
            <person name="Dougan E. K."/>
            <person name="Rhodes N."/>
            <person name="Thang M."/>
            <person name="Chan C."/>
        </authorList>
    </citation>
    <scope>NUCLEOTIDE SEQUENCE</scope>
</reference>
<feature type="region of interest" description="Disordered" evidence="1">
    <location>
        <begin position="108"/>
        <end position="132"/>
    </location>
</feature>
<feature type="compositionally biased region" description="Polar residues" evidence="1">
    <location>
        <begin position="123"/>
        <end position="132"/>
    </location>
</feature>
<proteinExistence type="predicted"/>
<feature type="non-terminal residue" evidence="2">
    <location>
        <position position="1"/>
    </location>
</feature>
<dbReference type="EMBL" id="CAJNNW010021505">
    <property type="protein sequence ID" value="CAE8668063.1"/>
    <property type="molecule type" value="Genomic_DNA"/>
</dbReference>
<gene>
    <name evidence="2" type="ORF">PGLA2088_LOCUS16804</name>
</gene>
<evidence type="ECO:0000313" key="3">
    <source>
        <dbReference type="Proteomes" id="UP000626109"/>
    </source>
</evidence>
<dbReference type="AlphaFoldDB" id="A0A813J072"/>
<protein>
    <submittedName>
        <fullName evidence="2">Uncharacterized protein</fullName>
    </submittedName>
</protein>
<organism evidence="2 3">
    <name type="scientific">Polarella glacialis</name>
    <name type="common">Dinoflagellate</name>
    <dbReference type="NCBI Taxonomy" id="89957"/>
    <lineage>
        <taxon>Eukaryota</taxon>
        <taxon>Sar</taxon>
        <taxon>Alveolata</taxon>
        <taxon>Dinophyceae</taxon>
        <taxon>Suessiales</taxon>
        <taxon>Suessiaceae</taxon>
        <taxon>Polarella</taxon>
    </lineage>
</organism>
<evidence type="ECO:0000256" key="1">
    <source>
        <dbReference type="SAM" id="MobiDB-lite"/>
    </source>
</evidence>
<comment type="caution">
    <text evidence="2">The sequence shown here is derived from an EMBL/GenBank/DDBJ whole genome shotgun (WGS) entry which is preliminary data.</text>
</comment>
<dbReference type="Proteomes" id="UP000626109">
    <property type="component" value="Unassembled WGS sequence"/>
</dbReference>